<dbReference type="Pfam" id="PF21366">
    <property type="entry name" value="TRAFD1-XIAF1_ZnF"/>
    <property type="match status" value="5"/>
</dbReference>
<feature type="compositionally biased region" description="Polar residues" evidence="4">
    <location>
        <begin position="1513"/>
        <end position="1530"/>
    </location>
</feature>
<feature type="region of interest" description="Disordered" evidence="4">
    <location>
        <begin position="1029"/>
        <end position="1141"/>
    </location>
</feature>
<feature type="compositionally biased region" description="Basic and acidic residues" evidence="4">
    <location>
        <begin position="1039"/>
        <end position="1060"/>
    </location>
</feature>
<evidence type="ECO:0000256" key="4">
    <source>
        <dbReference type="SAM" id="MobiDB-lite"/>
    </source>
</evidence>
<evidence type="ECO:0000256" key="3">
    <source>
        <dbReference type="ARBA" id="ARBA00022833"/>
    </source>
</evidence>
<dbReference type="Proteomes" id="UP000807504">
    <property type="component" value="Unassembled WGS sequence"/>
</dbReference>
<dbReference type="GO" id="GO:0005739">
    <property type="term" value="C:mitochondrion"/>
    <property type="evidence" value="ECO:0007669"/>
    <property type="project" value="TreeGrafter"/>
</dbReference>
<evidence type="ECO:0000313" key="7">
    <source>
        <dbReference type="Proteomes" id="UP000807504"/>
    </source>
</evidence>
<dbReference type="Gene3D" id="3.30.40.10">
    <property type="entry name" value="Zinc/RING finger domain, C3HC4 (zinc finger)"/>
    <property type="match status" value="10"/>
</dbReference>
<dbReference type="EMBL" id="JABXBU010000015">
    <property type="protein sequence ID" value="KAF8787192.1"/>
    <property type="molecule type" value="Genomic_DNA"/>
</dbReference>
<feature type="compositionally biased region" description="Polar residues" evidence="4">
    <location>
        <begin position="1490"/>
        <end position="1504"/>
    </location>
</feature>
<feature type="domain" description="TRAFD1/XAF1 zinc finger" evidence="5">
    <location>
        <begin position="95"/>
        <end position="130"/>
    </location>
</feature>
<dbReference type="PANTHER" id="PTHR16295">
    <property type="entry name" value="TRAF-TYPE ZINC FINGER PROTEIN-RELATED"/>
    <property type="match status" value="1"/>
</dbReference>
<keyword evidence="1" id="KW-0479">Metal-binding</keyword>
<feature type="compositionally biased region" description="Polar residues" evidence="4">
    <location>
        <begin position="1095"/>
        <end position="1111"/>
    </location>
</feature>
<feature type="compositionally biased region" description="Basic and acidic residues" evidence="4">
    <location>
        <begin position="1118"/>
        <end position="1141"/>
    </location>
</feature>
<dbReference type="InterPro" id="IPR013083">
    <property type="entry name" value="Znf_RING/FYVE/PHD"/>
</dbReference>
<feature type="domain" description="TRAFD1/XAF1 zinc finger" evidence="5">
    <location>
        <begin position="436"/>
        <end position="469"/>
    </location>
</feature>
<keyword evidence="3" id="KW-0862">Zinc</keyword>
<protein>
    <submittedName>
        <fullName evidence="6">TRAF-type zinc finger domain-containing</fullName>
    </submittedName>
</protein>
<evidence type="ECO:0000256" key="2">
    <source>
        <dbReference type="ARBA" id="ARBA00022771"/>
    </source>
</evidence>
<dbReference type="PANTHER" id="PTHR16295:SF10">
    <property type="entry name" value="EXPRESSED PROTEIN"/>
    <property type="match status" value="1"/>
</dbReference>
<dbReference type="InterPro" id="IPR049439">
    <property type="entry name" value="TRAFD1-XIAF1_Znf"/>
</dbReference>
<evidence type="ECO:0000256" key="1">
    <source>
        <dbReference type="ARBA" id="ARBA00022723"/>
    </source>
</evidence>
<name>A0A8T0F9W7_ARGBR</name>
<feature type="domain" description="TRAFD1/XAF1 zinc finger" evidence="5">
    <location>
        <begin position="322"/>
        <end position="355"/>
    </location>
</feature>
<proteinExistence type="predicted"/>
<sequence>MEEEFQYCGNCKRDISAKNYVIHTAHCERKIQLCYRCSEPVPRSELKEHEEEFHSNDICSDCGITVEKWKIEKHKETCVKKLVPCEYCELEVHLDSLYEHAATCGSRTEQCPKCNKHVMIKDLKKHPIDCLKREQETMPCEYCGLLIDWNELMEHTALCGTRTERCFLCNEHVMVQDRDTHFVICGKSMDFNESFSCGNCGGSFTRNTIERHVELCRSHLEKCKICNTYIQKEVMGLHLTKCEQELVKLEFPCNYCGQLFLSDFLKDHTDRCGSRTQKCEKCEKFIPLKNMEAHSDICGGKKDLKPKYPCKFCEELFPSDFLEEHANRCGSRTQKCKMCGKFILLKNMDAHSDMCLNGKQLRLKFPCCYCGELFPTNFLEVHTNRCGSETQKCKECEKFIPLKDIEAHSNICEGKKDLKPQYPCKFCEDLFPSDFLEEHANRCGSQTEKCKKCGKFILLKNMDAHSDMCLKDKQLRLQFPCCYCGELFPSNILEVHANRCGSETQKCKECGKFIPLKDMEAHSNICEGRSVALRDKIPCKYCEIPFSYNMLERHITVCRLRTEKCRKCEKFIRHNEMDGHQCVDEQNISKTYGNCPICHQTIPWIEMNVHSAYCSQVYYDTPDYEHQNQFNELALRKESEGRVLTNKSTEEKKSQTFEGTKKCSFCSNIFPYRYFSQHLEICLERPYNCDKCLKAMPYRKKEDHLHSCRSQQTDYMLHDEETENNGELKKLKKCQFCDKRITDVLFHHHLKVCEHREEKCTVCSENVPVKNMQEHKLFKCNFAHLPSNRNFYSDNNVHAEASPGPSENFEKMRHLEVKVELCPSCNSKIPEERYHEHLLLCYNEMTQCHFCGEEIPKKKERSHFQNCDRVLAIAREDNKSQSSKKNEKANKGKSFGEAIGKYIPFLNSNKDKASGRNYSGHNYQEPYQSNRGKYEKVYRAPVQPPPTKPNDELPCEFCNQLWPAEFLIEHESGCRPDLISYPKSNEENENDHKLAIAAANASPISHISGLGARPKNTREENDEWREIQYRKNKQVSSRENFEFRSSNSKEENTGSKEVQSRRNNQASIGESIDYRKKEKNVHQNRSNDKDKFFFYSSQDTGEASENQSSNPRQKRHSQMRESPETSKVKSDKEFGTNCGFKKDESGEDHFTAFKFSSSKFNDDSQNFSNFRKENDGILSSDVKSPHDTKKSSSYCFQTFSGESNSTIEYSKPYINREIKAVGAERTEKKRIMHSKKDAEADLTLINKDFEEMSLQKLITSDENNKSELSKFHETADTNILSLNLPMIWNTEYNSNNNKTFRSPLLKTLNSNYDSKTEDDTPSNAVENIDHKALNNKTKDDASSKAVENIEYKALDSSIQDTDYDAKNDETFGNDFLQPIKNNQNKEDENDTHSNSDDIFYDADDEYFVNVHGSINPQEEKLSHYHLDNLKFSDKHQRDNVRQKSYEDLEERKFRSQSYEEDLNHKDSNLNGYIQFLRKSIKGSDEAVGNKMNQQEKLTSALKNGSSSSESSDTEPFSTRVKTSNQMNSKKSPLKFSGEKKVKDESFVSNETLKWKKWREREATDSD</sequence>
<keyword evidence="2" id="KW-0863">Zinc-finger</keyword>
<keyword evidence="7" id="KW-1185">Reference proteome</keyword>
<accession>A0A8T0F9W7</accession>
<reference evidence="6" key="2">
    <citation type="submission" date="2020-06" db="EMBL/GenBank/DDBJ databases">
        <authorList>
            <person name="Sheffer M."/>
        </authorList>
    </citation>
    <scope>NUCLEOTIDE SEQUENCE</scope>
</reference>
<evidence type="ECO:0000259" key="5">
    <source>
        <dbReference type="Pfam" id="PF21366"/>
    </source>
</evidence>
<comment type="caution">
    <text evidence="6">The sequence shown here is derived from an EMBL/GenBank/DDBJ whole genome shotgun (WGS) entry which is preliminary data.</text>
</comment>
<feature type="domain" description="TRAFD1/XAF1 zinc finger" evidence="5">
    <location>
        <begin position="149"/>
        <end position="186"/>
    </location>
</feature>
<dbReference type="GO" id="GO:0008270">
    <property type="term" value="F:zinc ion binding"/>
    <property type="evidence" value="ECO:0007669"/>
    <property type="project" value="UniProtKB-KW"/>
</dbReference>
<gene>
    <name evidence="6" type="ORF">HNY73_008816</name>
</gene>
<feature type="region of interest" description="Disordered" evidence="4">
    <location>
        <begin position="1485"/>
        <end position="1540"/>
    </location>
</feature>
<feature type="region of interest" description="Disordered" evidence="4">
    <location>
        <begin position="1378"/>
        <end position="1398"/>
    </location>
</feature>
<organism evidence="6 7">
    <name type="scientific">Argiope bruennichi</name>
    <name type="common">Wasp spider</name>
    <name type="synonym">Aranea bruennichi</name>
    <dbReference type="NCBI Taxonomy" id="94029"/>
    <lineage>
        <taxon>Eukaryota</taxon>
        <taxon>Metazoa</taxon>
        <taxon>Ecdysozoa</taxon>
        <taxon>Arthropoda</taxon>
        <taxon>Chelicerata</taxon>
        <taxon>Arachnida</taxon>
        <taxon>Araneae</taxon>
        <taxon>Araneomorphae</taxon>
        <taxon>Entelegynae</taxon>
        <taxon>Araneoidea</taxon>
        <taxon>Araneidae</taxon>
        <taxon>Argiope</taxon>
    </lineage>
</organism>
<feature type="domain" description="TRAFD1/XAF1 zinc finger" evidence="5">
    <location>
        <begin position="265"/>
        <end position="299"/>
    </location>
</feature>
<evidence type="ECO:0000313" key="6">
    <source>
        <dbReference type="EMBL" id="KAF8787192.1"/>
    </source>
</evidence>
<dbReference type="InterPro" id="IPR051986">
    <property type="entry name" value="Innate_Immune_Apopt_Reg"/>
</dbReference>
<reference evidence="6" key="1">
    <citation type="journal article" date="2020" name="bioRxiv">
        <title>Chromosome-level reference genome of the European wasp spider Argiope bruennichi: a resource for studies on range expansion and evolutionary adaptation.</title>
        <authorList>
            <person name="Sheffer M.M."/>
            <person name="Hoppe A."/>
            <person name="Krehenwinkel H."/>
            <person name="Uhl G."/>
            <person name="Kuss A.W."/>
            <person name="Jensen L."/>
            <person name="Jensen C."/>
            <person name="Gillespie R.G."/>
            <person name="Hoff K.J."/>
            <person name="Prost S."/>
        </authorList>
    </citation>
    <scope>NUCLEOTIDE SEQUENCE</scope>
</reference>
<feature type="compositionally biased region" description="Basic and acidic residues" evidence="4">
    <location>
        <begin position="1383"/>
        <end position="1395"/>
    </location>
</feature>